<dbReference type="InterPro" id="IPR041569">
    <property type="entry name" value="AAA_lid_3"/>
</dbReference>
<evidence type="ECO:0000313" key="5">
    <source>
        <dbReference type="Proteomes" id="UP000694844"/>
    </source>
</evidence>
<evidence type="ECO:0000313" key="6">
    <source>
        <dbReference type="RefSeq" id="XP_022304454.1"/>
    </source>
</evidence>
<evidence type="ECO:0000256" key="3">
    <source>
        <dbReference type="ARBA" id="ARBA00022840"/>
    </source>
</evidence>
<reference evidence="6" key="1">
    <citation type="submission" date="2025-08" db="UniProtKB">
        <authorList>
            <consortium name="RefSeq"/>
        </authorList>
    </citation>
    <scope>IDENTIFICATION</scope>
    <source>
        <tissue evidence="6">Whole sample</tissue>
    </source>
</reference>
<dbReference type="Gene3D" id="3.40.50.300">
    <property type="entry name" value="P-loop containing nucleotide triphosphate hydrolases"/>
    <property type="match status" value="1"/>
</dbReference>
<dbReference type="Pfam" id="PF09336">
    <property type="entry name" value="Vps4_C"/>
    <property type="match status" value="1"/>
</dbReference>
<dbReference type="SUPFAM" id="SSF52540">
    <property type="entry name" value="P-loop containing nucleoside triphosphate hydrolases"/>
    <property type="match status" value="1"/>
</dbReference>
<dbReference type="Pfam" id="PF17862">
    <property type="entry name" value="AAA_lid_3"/>
    <property type="match status" value="1"/>
</dbReference>
<dbReference type="RefSeq" id="XP_022304454.1">
    <property type="nucleotide sequence ID" value="XM_022448746.1"/>
</dbReference>
<proteinExistence type="inferred from homology"/>
<dbReference type="InterPro" id="IPR027417">
    <property type="entry name" value="P-loop_NTPase"/>
</dbReference>
<keyword evidence="5" id="KW-1185">Reference proteome</keyword>
<comment type="similarity">
    <text evidence="1">Belongs to the AAA ATPase family.</text>
</comment>
<dbReference type="FunFam" id="1.10.8.60:FF:000015">
    <property type="entry name" value="vacuolar protein sorting-associated protein 4A"/>
    <property type="match status" value="1"/>
</dbReference>
<dbReference type="InterPro" id="IPR003593">
    <property type="entry name" value="AAA+_ATPase"/>
</dbReference>
<dbReference type="AlphaFoldDB" id="A0A8B8BNM7"/>
<dbReference type="PANTHER" id="PTHR23074:SF83">
    <property type="entry name" value="VACUOLAR PROTEIN SORTING-ASSOCIATED PROTEIN 4A"/>
    <property type="match status" value="1"/>
</dbReference>
<dbReference type="SMART" id="SM00382">
    <property type="entry name" value="AAA"/>
    <property type="match status" value="1"/>
</dbReference>
<accession>A0A8B8BNM7</accession>
<dbReference type="Gene3D" id="1.10.8.60">
    <property type="match status" value="1"/>
</dbReference>
<feature type="domain" description="AAA+ ATPase" evidence="4">
    <location>
        <begin position="49"/>
        <end position="176"/>
    </location>
</feature>
<protein>
    <submittedName>
        <fullName evidence="6">Vacuolar protein sorting-associated protein 4-like isoform X1</fullName>
    </submittedName>
</protein>
<keyword evidence="2" id="KW-0547">Nucleotide-binding</keyword>
<dbReference type="GO" id="GO:0016197">
    <property type="term" value="P:endosomal transport"/>
    <property type="evidence" value="ECO:0007669"/>
    <property type="project" value="TreeGrafter"/>
</dbReference>
<gene>
    <name evidence="6" type="primary">LOC111111648</name>
</gene>
<name>A0A8B8BNM7_CRAVI</name>
<dbReference type="GO" id="GO:0005524">
    <property type="term" value="F:ATP binding"/>
    <property type="evidence" value="ECO:0007669"/>
    <property type="project" value="UniProtKB-KW"/>
</dbReference>
<dbReference type="GeneID" id="111111648"/>
<dbReference type="Pfam" id="PF00004">
    <property type="entry name" value="AAA"/>
    <property type="match status" value="1"/>
</dbReference>
<sequence>MDIDRFLIKKEFKVALSEIKVPESTLELVKKHVLVPFNSTSTPKDSSEDVKHVLLFGAPGTGKTYLANAIAGELQSVTCYYTSFYEMKSEKDVRDLFVHAQQKSPSMIFMDDVDAFSVPKYDVEKRISSEFIQQIETLKLSNVRDLLIVGLSNKPWKLDTNFLQWFPYRIEIPLPDESDRYKLLEKDLKESNISVTQEQLLELVKSTEGFTGSDIVVVVKEALMEPLRMIEKATHYVKDKDTNKWAPCSPDTPGSVEMTWTELSPEDLMEPKATMDDVRNGLARCSPTVNKDELELFRQFKGLHNINY</sequence>
<evidence type="ECO:0000256" key="2">
    <source>
        <dbReference type="ARBA" id="ARBA00022741"/>
    </source>
</evidence>
<dbReference type="InterPro" id="IPR015415">
    <property type="entry name" value="Spast_Vps4_C"/>
</dbReference>
<organism evidence="5 6">
    <name type="scientific">Crassostrea virginica</name>
    <name type="common">Eastern oyster</name>
    <dbReference type="NCBI Taxonomy" id="6565"/>
    <lineage>
        <taxon>Eukaryota</taxon>
        <taxon>Metazoa</taxon>
        <taxon>Spiralia</taxon>
        <taxon>Lophotrochozoa</taxon>
        <taxon>Mollusca</taxon>
        <taxon>Bivalvia</taxon>
        <taxon>Autobranchia</taxon>
        <taxon>Pteriomorphia</taxon>
        <taxon>Ostreida</taxon>
        <taxon>Ostreoidea</taxon>
        <taxon>Ostreidae</taxon>
        <taxon>Crassostrea</taxon>
    </lineage>
</organism>
<dbReference type="OrthoDB" id="29072at2759"/>
<dbReference type="GO" id="GO:0016887">
    <property type="term" value="F:ATP hydrolysis activity"/>
    <property type="evidence" value="ECO:0007669"/>
    <property type="project" value="InterPro"/>
</dbReference>
<dbReference type="GO" id="GO:0007033">
    <property type="term" value="P:vacuole organization"/>
    <property type="evidence" value="ECO:0007669"/>
    <property type="project" value="TreeGrafter"/>
</dbReference>
<evidence type="ECO:0000256" key="1">
    <source>
        <dbReference type="ARBA" id="ARBA00006914"/>
    </source>
</evidence>
<dbReference type="KEGG" id="cvn:111111648"/>
<dbReference type="InterPro" id="IPR050304">
    <property type="entry name" value="MT-severing_AAA_ATPase"/>
</dbReference>
<dbReference type="Proteomes" id="UP000694844">
    <property type="component" value="Chromosome 9"/>
</dbReference>
<dbReference type="PANTHER" id="PTHR23074">
    <property type="entry name" value="AAA DOMAIN-CONTAINING"/>
    <property type="match status" value="1"/>
</dbReference>
<keyword evidence="3" id="KW-0067">ATP-binding</keyword>
<dbReference type="InterPro" id="IPR003959">
    <property type="entry name" value="ATPase_AAA_core"/>
</dbReference>
<evidence type="ECO:0000259" key="4">
    <source>
        <dbReference type="SMART" id="SM00382"/>
    </source>
</evidence>